<keyword evidence="7" id="KW-1185">Reference proteome</keyword>
<evidence type="ECO:0000256" key="4">
    <source>
        <dbReference type="ARBA" id="ARBA00023172"/>
    </source>
</evidence>
<dbReference type="GO" id="GO:0003677">
    <property type="term" value="F:DNA binding"/>
    <property type="evidence" value="ECO:0007669"/>
    <property type="project" value="UniProtKB-KW"/>
</dbReference>
<dbReference type="InterPro" id="IPR036397">
    <property type="entry name" value="RNaseH_sf"/>
</dbReference>
<dbReference type="Proteomes" id="UP000000593">
    <property type="component" value="Chromosome 2"/>
</dbReference>
<dbReference type="STRING" id="298386.PBPRB1662"/>
<dbReference type="NCBIfam" id="NF033587">
    <property type="entry name" value="transpos_IS6"/>
    <property type="match status" value="1"/>
</dbReference>
<dbReference type="GO" id="GO:0006310">
    <property type="term" value="P:DNA recombination"/>
    <property type="evidence" value="ECO:0007669"/>
    <property type="project" value="UniProtKB-KW"/>
</dbReference>
<evidence type="ECO:0000256" key="3">
    <source>
        <dbReference type="ARBA" id="ARBA00023125"/>
    </source>
</evidence>
<reference evidence="7" key="1">
    <citation type="journal article" date="2005" name="Science">
        <title>Life at depth: Photobacterium profundum genome sequence and expression analysis.</title>
        <authorList>
            <person name="Vezzi A."/>
            <person name="Campanaro S."/>
            <person name="D'Angelo M."/>
            <person name="Simonato F."/>
            <person name="Vitulo N."/>
            <person name="Lauro F.M."/>
            <person name="Cestaro A."/>
            <person name="Malacrida G."/>
            <person name="Simionati B."/>
            <person name="Cannata N."/>
            <person name="Romualdi C."/>
            <person name="Bartlett D.H."/>
            <person name="Valle G."/>
        </authorList>
    </citation>
    <scope>NUCLEOTIDE SEQUENCE [LARGE SCALE GENOMIC DNA]</scope>
    <source>
        <strain evidence="7">ATCC BAA-1253 / SS9</strain>
    </source>
</reference>
<dbReference type="KEGG" id="ppr:PBPRB1662"/>
<sequence>MIGLFLYLTLSSPMALNLANKQFPPATILMAVRWYAAYKLSYRDIEELLAERGVQVDHATIHRWVLEYAPQLEAAFLNGKKRAVSGSWRMDETYIKVKGRWYYLYRAVDKYGDTIDFMLTEKRDEAAARSFFDKAIGQHGLPVPEKVVIDKSGSNAAALDSLNWQIWFAGIIGGFIEVLQVKYLNNIVEQSHWAVKWKMRTALGFKSIEGAEASIAGVELWQMLRKGQMINAGDMSAREQFYSLAA</sequence>
<dbReference type="PANTHER" id="PTHR35528">
    <property type="entry name" value="BLL1675 PROTEIN"/>
    <property type="match status" value="1"/>
</dbReference>
<feature type="domain" description="DDE" evidence="5">
    <location>
        <begin position="87"/>
        <end position="228"/>
    </location>
</feature>
<dbReference type="PANTHER" id="PTHR35528:SF3">
    <property type="entry name" value="BLL1675 PROTEIN"/>
    <property type="match status" value="1"/>
</dbReference>
<comment type="function">
    <text evidence="1">Involved in the transposition of the insertion sequence.</text>
</comment>
<keyword evidence="4" id="KW-0233">DNA recombination</keyword>
<evidence type="ECO:0000313" key="6">
    <source>
        <dbReference type="EMBL" id="CAG23522.1"/>
    </source>
</evidence>
<dbReference type="Gene3D" id="3.30.420.10">
    <property type="entry name" value="Ribonuclease H-like superfamily/Ribonuclease H"/>
    <property type="match status" value="1"/>
</dbReference>
<dbReference type="InterPro" id="IPR032874">
    <property type="entry name" value="DDE_dom"/>
</dbReference>
<proteinExistence type="predicted"/>
<evidence type="ECO:0000259" key="5">
    <source>
        <dbReference type="Pfam" id="PF13610"/>
    </source>
</evidence>
<dbReference type="SUPFAM" id="SSF53098">
    <property type="entry name" value="Ribonuclease H-like"/>
    <property type="match status" value="1"/>
</dbReference>
<keyword evidence="2" id="KW-0815">Transposition</keyword>
<protein>
    <submittedName>
        <fullName evidence="6">Transposase</fullName>
    </submittedName>
</protein>
<dbReference type="AlphaFoldDB" id="Q6LGQ8"/>
<dbReference type="GO" id="GO:0032196">
    <property type="term" value="P:transposition"/>
    <property type="evidence" value="ECO:0007669"/>
    <property type="project" value="UniProtKB-KW"/>
</dbReference>
<name>Q6LGQ8_PHOPR</name>
<dbReference type="InterPro" id="IPR047930">
    <property type="entry name" value="Transpos_IS6"/>
</dbReference>
<dbReference type="HOGENOM" id="CLU_067322_1_0_6"/>
<dbReference type="Pfam" id="PF13610">
    <property type="entry name" value="DDE_Tnp_IS240"/>
    <property type="match status" value="1"/>
</dbReference>
<dbReference type="EMBL" id="CR378680">
    <property type="protein sequence ID" value="CAG23522.1"/>
    <property type="molecule type" value="Genomic_DNA"/>
</dbReference>
<accession>Q6LGQ8</accession>
<dbReference type="eggNOG" id="COG3316">
    <property type="taxonomic scope" value="Bacteria"/>
</dbReference>
<dbReference type="InterPro" id="IPR012337">
    <property type="entry name" value="RNaseH-like_sf"/>
</dbReference>
<keyword evidence="3" id="KW-0238">DNA-binding</keyword>
<evidence type="ECO:0000256" key="2">
    <source>
        <dbReference type="ARBA" id="ARBA00022578"/>
    </source>
</evidence>
<gene>
    <name evidence="6" type="primary">BR1851</name>
    <name evidence="6" type="ordered locus">PBPRB1662</name>
</gene>
<evidence type="ECO:0000313" key="7">
    <source>
        <dbReference type="Proteomes" id="UP000000593"/>
    </source>
</evidence>
<evidence type="ECO:0000256" key="1">
    <source>
        <dbReference type="ARBA" id="ARBA00002286"/>
    </source>
</evidence>
<dbReference type="InterPro" id="IPR052183">
    <property type="entry name" value="IS_Transposase"/>
</dbReference>
<organism evidence="6 7">
    <name type="scientific">Photobacterium profundum (strain SS9)</name>
    <dbReference type="NCBI Taxonomy" id="298386"/>
    <lineage>
        <taxon>Bacteria</taxon>
        <taxon>Pseudomonadati</taxon>
        <taxon>Pseudomonadota</taxon>
        <taxon>Gammaproteobacteria</taxon>
        <taxon>Vibrionales</taxon>
        <taxon>Vibrionaceae</taxon>
        <taxon>Photobacterium</taxon>
    </lineage>
</organism>